<evidence type="ECO:0000313" key="2">
    <source>
        <dbReference type="Proteomes" id="UP000223071"/>
    </source>
</evidence>
<sequence length="198" mass="21084">MTTIADLRARMRIDLQDPGGDRWSDAALDRHLRHALAELSRAAPRQERVTLATSPGSRELDLSGIAGLMGVDRAEYPAGAEPPAFRQFTVYGAVLRFDEGPLPDGSDARLWCRLVHEADGSGCTLPAALEDVAVLGATAFAAAEAASGTLEQLTLNPGTAAGYAALARERETAFRQLLRELGGRGRLRTGRVRSAGFS</sequence>
<dbReference type="Proteomes" id="UP000223071">
    <property type="component" value="Unassembled WGS sequence"/>
</dbReference>
<proteinExistence type="predicted"/>
<dbReference type="InterPro" id="IPR056209">
    <property type="entry name" value="SU10_adaptor"/>
</dbReference>
<dbReference type="EMBL" id="PDJQ01000001">
    <property type="protein sequence ID" value="PFG73258.1"/>
    <property type="molecule type" value="Genomic_DNA"/>
</dbReference>
<accession>A0A2A9HBY0</accession>
<evidence type="ECO:0000313" key="1">
    <source>
        <dbReference type="EMBL" id="PFG73258.1"/>
    </source>
</evidence>
<keyword evidence="2" id="KW-1185">Reference proteome</keyword>
<gene>
    <name evidence="1" type="ORF">A9A59_0453</name>
</gene>
<comment type="caution">
    <text evidence="1">The sequence shown here is derived from an EMBL/GenBank/DDBJ whole genome shotgun (WGS) entry which is preliminary data.</text>
</comment>
<dbReference type="AlphaFoldDB" id="A0A2A9HBY0"/>
<dbReference type="Pfam" id="PF24175">
    <property type="entry name" value="SU10_adaptor"/>
    <property type="match status" value="1"/>
</dbReference>
<name>A0A2A9HBY0_TEPT2</name>
<protein>
    <submittedName>
        <fullName evidence="1">Uncharacterized protein</fullName>
    </submittedName>
</protein>
<organism evidence="1 2">
    <name type="scientific">Tepidiforma thermophila (strain KCTC 52669 / CGMCC 1.13589 / G233)</name>
    <dbReference type="NCBI Taxonomy" id="2761530"/>
    <lineage>
        <taxon>Bacteria</taxon>
        <taxon>Bacillati</taxon>
        <taxon>Chloroflexota</taxon>
        <taxon>Tepidiformia</taxon>
        <taxon>Tepidiformales</taxon>
        <taxon>Tepidiformaceae</taxon>
        <taxon>Tepidiforma</taxon>
    </lineage>
</organism>
<dbReference type="RefSeq" id="WP_098502727.1">
    <property type="nucleotide sequence ID" value="NZ_PDJQ01000001.1"/>
</dbReference>
<reference evidence="1 2" key="1">
    <citation type="submission" date="2017-09" db="EMBL/GenBank/DDBJ databases">
        <title>Sequencing the genomes of two abundant thermophiles in Great Basin hot springs: Thermocrinis jamiesonii and novel Chloroflexi Thermoflexus hugenholtzii.</title>
        <authorList>
            <person name="Hedlund B."/>
        </authorList>
    </citation>
    <scope>NUCLEOTIDE SEQUENCE [LARGE SCALE GENOMIC DNA]</scope>
    <source>
        <strain evidence="1 2">G233</strain>
    </source>
</reference>